<feature type="compositionally biased region" description="Pro residues" evidence="1">
    <location>
        <begin position="349"/>
        <end position="366"/>
    </location>
</feature>
<dbReference type="EMBL" id="NHYE01003805">
    <property type="protein sequence ID" value="PPQ87641.1"/>
    <property type="molecule type" value="Genomic_DNA"/>
</dbReference>
<dbReference type="InParanoid" id="A0A409XA88"/>
<dbReference type="Proteomes" id="UP000284706">
    <property type="component" value="Unassembled WGS sequence"/>
</dbReference>
<feature type="compositionally biased region" description="Polar residues" evidence="1">
    <location>
        <begin position="104"/>
        <end position="122"/>
    </location>
</feature>
<comment type="caution">
    <text evidence="2">The sequence shown here is derived from an EMBL/GenBank/DDBJ whole genome shotgun (WGS) entry which is preliminary data.</text>
</comment>
<keyword evidence="3" id="KW-1185">Reference proteome</keyword>
<gene>
    <name evidence="2" type="ORF">CVT26_006517</name>
</gene>
<feature type="compositionally biased region" description="Polar residues" evidence="1">
    <location>
        <begin position="249"/>
        <end position="267"/>
    </location>
</feature>
<evidence type="ECO:0000313" key="3">
    <source>
        <dbReference type="Proteomes" id="UP000284706"/>
    </source>
</evidence>
<feature type="compositionally biased region" description="Basic and acidic residues" evidence="1">
    <location>
        <begin position="21"/>
        <end position="31"/>
    </location>
</feature>
<feature type="non-terminal residue" evidence="2">
    <location>
        <position position="387"/>
    </location>
</feature>
<evidence type="ECO:0000313" key="2">
    <source>
        <dbReference type="EMBL" id="PPQ87641.1"/>
    </source>
</evidence>
<sequence length="387" mass="41776">MRAKVKAIADRLTLKLQMQQRRREASSERLAEATNDMDVDEPESDSAEIRLLDNQGEETGTEGTNDDPFIAIGSDIEVDQYLSQEGDSMHVDSEDSADEVELEPSQTENTSLVSQAAETVEQQQDRLWMTPRTPKAGQRRPRDKGSVGHSPILDRKRQKHAHSTHSTRRPGEKGRAAGTQAENRLQEDEESQGHQREQEPTLIVSQFEAALQLGNGTSGEGTAANSRSQSSRPSRPPKLNLKTKPTRAGQLSTQPSVIPTPAAPTSTVERHTNLQPAIEMQSAQPTQPSVPATQSVHSSATEQGARLQPAIELREGSLGACAQESQGSDSQFGPLRAGPLKRQRFKTPTPSPPRELPIATPTPPPAAAAAAVGKSTALAAIPHEKPL</sequence>
<feature type="region of interest" description="Disordered" evidence="1">
    <location>
        <begin position="17"/>
        <end position="371"/>
    </location>
</feature>
<reference evidence="2 3" key="1">
    <citation type="journal article" date="2018" name="Evol. Lett.">
        <title>Horizontal gene cluster transfer increased hallucinogenic mushroom diversity.</title>
        <authorList>
            <person name="Reynolds H.T."/>
            <person name="Vijayakumar V."/>
            <person name="Gluck-Thaler E."/>
            <person name="Korotkin H.B."/>
            <person name="Matheny P.B."/>
            <person name="Slot J.C."/>
        </authorList>
    </citation>
    <scope>NUCLEOTIDE SEQUENCE [LARGE SCALE GENOMIC DNA]</scope>
    <source>
        <strain evidence="2 3">SRW20</strain>
    </source>
</reference>
<evidence type="ECO:0000256" key="1">
    <source>
        <dbReference type="SAM" id="MobiDB-lite"/>
    </source>
</evidence>
<protein>
    <submittedName>
        <fullName evidence="2">Uncharacterized protein</fullName>
    </submittedName>
</protein>
<dbReference type="AlphaFoldDB" id="A0A409XA88"/>
<name>A0A409XA88_9AGAR</name>
<organism evidence="2 3">
    <name type="scientific">Gymnopilus dilepis</name>
    <dbReference type="NCBI Taxonomy" id="231916"/>
    <lineage>
        <taxon>Eukaryota</taxon>
        <taxon>Fungi</taxon>
        <taxon>Dikarya</taxon>
        <taxon>Basidiomycota</taxon>
        <taxon>Agaricomycotina</taxon>
        <taxon>Agaricomycetes</taxon>
        <taxon>Agaricomycetidae</taxon>
        <taxon>Agaricales</taxon>
        <taxon>Agaricineae</taxon>
        <taxon>Hymenogastraceae</taxon>
        <taxon>Gymnopilus</taxon>
    </lineage>
</organism>
<feature type="compositionally biased region" description="Basic residues" evidence="1">
    <location>
        <begin position="156"/>
        <end position="168"/>
    </location>
</feature>
<feature type="compositionally biased region" description="Acidic residues" evidence="1">
    <location>
        <begin position="35"/>
        <end position="46"/>
    </location>
</feature>
<feature type="compositionally biased region" description="Polar residues" evidence="1">
    <location>
        <begin position="281"/>
        <end position="302"/>
    </location>
</feature>
<accession>A0A409XA88</accession>
<proteinExistence type="predicted"/>